<organism evidence="1 2">
    <name type="scientific">Bimuria novae-zelandiae CBS 107.79</name>
    <dbReference type="NCBI Taxonomy" id="1447943"/>
    <lineage>
        <taxon>Eukaryota</taxon>
        <taxon>Fungi</taxon>
        <taxon>Dikarya</taxon>
        <taxon>Ascomycota</taxon>
        <taxon>Pezizomycotina</taxon>
        <taxon>Dothideomycetes</taxon>
        <taxon>Pleosporomycetidae</taxon>
        <taxon>Pleosporales</taxon>
        <taxon>Massarineae</taxon>
        <taxon>Didymosphaeriaceae</taxon>
        <taxon>Bimuria</taxon>
    </lineage>
</organism>
<protein>
    <submittedName>
        <fullName evidence="1">Uncharacterized protein</fullName>
    </submittedName>
</protein>
<gene>
    <name evidence="1" type="ORF">BU23DRAFT_638295</name>
</gene>
<dbReference type="OrthoDB" id="4368338at2759"/>
<reference evidence="1" key="1">
    <citation type="journal article" date="2020" name="Stud. Mycol.">
        <title>101 Dothideomycetes genomes: a test case for predicting lifestyles and emergence of pathogens.</title>
        <authorList>
            <person name="Haridas S."/>
            <person name="Albert R."/>
            <person name="Binder M."/>
            <person name="Bloem J."/>
            <person name="Labutti K."/>
            <person name="Salamov A."/>
            <person name="Andreopoulos B."/>
            <person name="Baker S."/>
            <person name="Barry K."/>
            <person name="Bills G."/>
            <person name="Bluhm B."/>
            <person name="Cannon C."/>
            <person name="Castanera R."/>
            <person name="Culley D."/>
            <person name="Daum C."/>
            <person name="Ezra D."/>
            <person name="Gonzalez J."/>
            <person name="Henrissat B."/>
            <person name="Kuo A."/>
            <person name="Liang C."/>
            <person name="Lipzen A."/>
            <person name="Lutzoni F."/>
            <person name="Magnuson J."/>
            <person name="Mondo S."/>
            <person name="Nolan M."/>
            <person name="Ohm R."/>
            <person name="Pangilinan J."/>
            <person name="Park H.-J."/>
            <person name="Ramirez L."/>
            <person name="Alfaro M."/>
            <person name="Sun H."/>
            <person name="Tritt A."/>
            <person name="Yoshinaga Y."/>
            <person name="Zwiers L.-H."/>
            <person name="Turgeon B."/>
            <person name="Goodwin S."/>
            <person name="Spatafora J."/>
            <person name="Crous P."/>
            <person name="Grigoriev I."/>
        </authorList>
    </citation>
    <scope>NUCLEOTIDE SEQUENCE</scope>
    <source>
        <strain evidence="1">CBS 107.79</strain>
    </source>
</reference>
<accession>A0A6A5VGJ7</accession>
<sequence>MPTATTMPELLISIDDRIAEILDSISDIPKPNFSKLAREHGTPNRDTYQRLLARSKGRPTLSQRPPTMCKLTQAQDSALYDYIACLDELGVCVPIANDCIMRQLPSSTWP</sequence>
<proteinExistence type="predicted"/>
<evidence type="ECO:0000313" key="1">
    <source>
        <dbReference type="EMBL" id="KAF1974186.1"/>
    </source>
</evidence>
<dbReference type="Proteomes" id="UP000800036">
    <property type="component" value="Unassembled WGS sequence"/>
</dbReference>
<keyword evidence="2" id="KW-1185">Reference proteome</keyword>
<dbReference type="EMBL" id="ML976676">
    <property type="protein sequence ID" value="KAF1974186.1"/>
    <property type="molecule type" value="Genomic_DNA"/>
</dbReference>
<dbReference type="AlphaFoldDB" id="A0A6A5VGJ7"/>
<name>A0A6A5VGJ7_9PLEO</name>
<evidence type="ECO:0000313" key="2">
    <source>
        <dbReference type="Proteomes" id="UP000800036"/>
    </source>
</evidence>